<keyword evidence="4 6" id="KW-1133">Transmembrane helix</keyword>
<dbReference type="KEGG" id="kfv:AS188_04650"/>
<organism evidence="8 11">
    <name type="scientific">Kocuria flava</name>
    <dbReference type="NCBI Taxonomy" id="446860"/>
    <lineage>
        <taxon>Bacteria</taxon>
        <taxon>Bacillati</taxon>
        <taxon>Actinomycetota</taxon>
        <taxon>Actinomycetes</taxon>
        <taxon>Micrococcales</taxon>
        <taxon>Micrococcaceae</taxon>
        <taxon>Kocuria</taxon>
    </lineage>
</organism>
<evidence type="ECO:0000313" key="8">
    <source>
        <dbReference type="EMBL" id="ALU39163.1"/>
    </source>
</evidence>
<feature type="domain" description="Cardiolipin synthase N-terminal" evidence="7">
    <location>
        <begin position="35"/>
        <end position="74"/>
    </location>
</feature>
<name>A0A0U3G7T7_9MICC</name>
<dbReference type="Proteomes" id="UP000321155">
    <property type="component" value="Unassembled WGS sequence"/>
</dbReference>
<evidence type="ECO:0000256" key="4">
    <source>
        <dbReference type="ARBA" id="ARBA00022989"/>
    </source>
</evidence>
<proteinExistence type="predicted"/>
<accession>A0A0U3G7T7</accession>
<dbReference type="STRING" id="446860.AS188_04650"/>
<reference evidence="8 11" key="1">
    <citation type="submission" date="2015-11" db="EMBL/GenBank/DDBJ databases">
        <title>Complete Genome Sequence of Kocuria flava strain HO-9041.</title>
        <authorList>
            <person name="Zhou M."/>
            <person name="Dai J."/>
        </authorList>
    </citation>
    <scope>NUCLEOTIDE SEQUENCE [LARGE SCALE GENOMIC DNA]</scope>
    <source>
        <strain evidence="8 11">HO-9041</strain>
    </source>
</reference>
<evidence type="ECO:0000256" key="1">
    <source>
        <dbReference type="ARBA" id="ARBA00004651"/>
    </source>
</evidence>
<evidence type="ECO:0000313" key="9">
    <source>
        <dbReference type="EMBL" id="GEO90925.1"/>
    </source>
</evidence>
<keyword evidence="13" id="KW-1185">Reference proteome</keyword>
<reference evidence="9 13" key="3">
    <citation type="submission" date="2019-07" db="EMBL/GenBank/DDBJ databases">
        <title>Whole genome shotgun sequence of Kocuria flava NBRC 107626.</title>
        <authorList>
            <person name="Hosoyama A."/>
            <person name="Uohara A."/>
            <person name="Ohji S."/>
            <person name="Ichikawa N."/>
        </authorList>
    </citation>
    <scope>NUCLEOTIDE SEQUENCE [LARGE SCALE GENOMIC DNA]</scope>
    <source>
        <strain evidence="9 13">NBRC 107626</strain>
    </source>
</reference>
<dbReference type="EMBL" id="LOMZ01000001">
    <property type="protein sequence ID" value="PLC11219.1"/>
    <property type="molecule type" value="Genomic_DNA"/>
</dbReference>
<dbReference type="AlphaFoldDB" id="A0A0U3G7T7"/>
<gene>
    <name evidence="8" type="ORF">AS188_04650</name>
    <name evidence="10" type="ORF">AUQ48_01835</name>
    <name evidence="9" type="ORF">KFL01_02310</name>
</gene>
<evidence type="ECO:0000256" key="3">
    <source>
        <dbReference type="ARBA" id="ARBA00022692"/>
    </source>
</evidence>
<dbReference type="OrthoDB" id="5125307at2"/>
<keyword evidence="2" id="KW-1003">Cell membrane</keyword>
<comment type="subcellular location">
    <subcellularLocation>
        <location evidence="1">Cell membrane</location>
        <topology evidence="1">Multi-pass membrane protein</topology>
    </subcellularLocation>
</comment>
<evidence type="ECO:0000313" key="13">
    <source>
        <dbReference type="Proteomes" id="UP000321155"/>
    </source>
</evidence>
<feature type="transmembrane region" description="Helical" evidence="6">
    <location>
        <begin position="20"/>
        <end position="41"/>
    </location>
</feature>
<sequence>MTRTPDRSCRTKRWDELTDAQRTALLVLASVQVSLAVTAWTDLALRPAAQVNGRKAAWAAVIAVNFVGPVLYFARGVRR</sequence>
<evidence type="ECO:0000256" key="6">
    <source>
        <dbReference type="SAM" id="Phobius"/>
    </source>
</evidence>
<evidence type="ECO:0000313" key="10">
    <source>
        <dbReference type="EMBL" id="PLC11219.1"/>
    </source>
</evidence>
<evidence type="ECO:0000256" key="5">
    <source>
        <dbReference type="ARBA" id="ARBA00023136"/>
    </source>
</evidence>
<reference evidence="10 12" key="2">
    <citation type="submission" date="2015-12" db="EMBL/GenBank/DDBJ databases">
        <authorList>
            <person name="Shamseldin A."/>
            <person name="Moawad H."/>
            <person name="Abd El-Rahim W.M."/>
            <person name="Sadowsky M.J."/>
        </authorList>
    </citation>
    <scope>NUCLEOTIDE SEQUENCE [LARGE SCALE GENOMIC DNA]</scope>
    <source>
        <strain evidence="10 12">S43</strain>
    </source>
</reference>
<evidence type="ECO:0000313" key="11">
    <source>
        <dbReference type="Proteomes" id="UP000057181"/>
    </source>
</evidence>
<dbReference type="Pfam" id="PF13396">
    <property type="entry name" value="PLDc_N"/>
    <property type="match status" value="1"/>
</dbReference>
<dbReference type="EMBL" id="BJZR01000003">
    <property type="protein sequence ID" value="GEO90925.1"/>
    <property type="molecule type" value="Genomic_DNA"/>
</dbReference>
<dbReference type="EMBL" id="CP013254">
    <property type="protein sequence ID" value="ALU39163.1"/>
    <property type="molecule type" value="Genomic_DNA"/>
</dbReference>
<dbReference type="GO" id="GO:0005886">
    <property type="term" value="C:plasma membrane"/>
    <property type="evidence" value="ECO:0007669"/>
    <property type="project" value="UniProtKB-SubCell"/>
</dbReference>
<protein>
    <recommendedName>
        <fullName evidence="7">Cardiolipin synthase N-terminal domain-containing protein</fullName>
    </recommendedName>
</protein>
<dbReference type="InterPro" id="IPR027379">
    <property type="entry name" value="CLS_N"/>
</dbReference>
<keyword evidence="5 6" id="KW-0472">Membrane</keyword>
<evidence type="ECO:0000259" key="7">
    <source>
        <dbReference type="Pfam" id="PF13396"/>
    </source>
</evidence>
<feature type="transmembrane region" description="Helical" evidence="6">
    <location>
        <begin position="56"/>
        <end position="74"/>
    </location>
</feature>
<evidence type="ECO:0000313" key="12">
    <source>
        <dbReference type="Proteomes" id="UP000234632"/>
    </source>
</evidence>
<keyword evidence="3 6" id="KW-0812">Transmembrane</keyword>
<evidence type="ECO:0000256" key="2">
    <source>
        <dbReference type="ARBA" id="ARBA00022475"/>
    </source>
</evidence>
<dbReference type="Proteomes" id="UP000057181">
    <property type="component" value="Chromosome"/>
</dbReference>
<dbReference type="RefSeq" id="WP_058857875.1">
    <property type="nucleotide sequence ID" value="NZ_BJZR01000003.1"/>
</dbReference>
<dbReference type="Proteomes" id="UP000234632">
    <property type="component" value="Unassembled WGS sequence"/>
</dbReference>